<dbReference type="Gene3D" id="3.40.630.30">
    <property type="match status" value="1"/>
</dbReference>
<evidence type="ECO:0000259" key="5">
    <source>
        <dbReference type="PROSITE" id="PS51186"/>
    </source>
</evidence>
<evidence type="ECO:0000256" key="2">
    <source>
        <dbReference type="ARBA" id="ARBA00022490"/>
    </source>
</evidence>
<comment type="caution">
    <text evidence="6">The sequence shown here is derived from an EMBL/GenBank/DDBJ whole genome shotgun (WGS) entry which is preliminary data.</text>
</comment>
<evidence type="ECO:0000313" key="6">
    <source>
        <dbReference type="EMBL" id="PTM53247.1"/>
    </source>
</evidence>
<comment type="similarity">
    <text evidence="1">Belongs to the acetyltransferase family. RimI subfamily.</text>
</comment>
<keyword evidence="6" id="KW-0687">Ribonucleoprotein</keyword>
<dbReference type="Proteomes" id="UP000241639">
    <property type="component" value="Unassembled WGS sequence"/>
</dbReference>
<evidence type="ECO:0000256" key="3">
    <source>
        <dbReference type="ARBA" id="ARBA00022679"/>
    </source>
</evidence>
<evidence type="ECO:0000313" key="7">
    <source>
        <dbReference type="Proteomes" id="UP000241639"/>
    </source>
</evidence>
<feature type="domain" description="N-acetyltransferase" evidence="5">
    <location>
        <begin position="6"/>
        <end position="151"/>
    </location>
</feature>
<dbReference type="CDD" id="cd04301">
    <property type="entry name" value="NAT_SF"/>
    <property type="match status" value="1"/>
</dbReference>
<proteinExistence type="inferred from homology"/>
<evidence type="ECO:0000256" key="1">
    <source>
        <dbReference type="ARBA" id="ARBA00005395"/>
    </source>
</evidence>
<keyword evidence="4" id="KW-0012">Acyltransferase</keyword>
<protein>
    <submittedName>
        <fullName evidence="6">[SSU ribosomal protein S18P]-alanine acetyltransferase</fullName>
    </submittedName>
</protein>
<dbReference type="OrthoDB" id="9794566at2"/>
<dbReference type="GO" id="GO:0005840">
    <property type="term" value="C:ribosome"/>
    <property type="evidence" value="ECO:0007669"/>
    <property type="project" value="UniProtKB-KW"/>
</dbReference>
<sequence length="170" mass="19333">MAPPAVSFRPMTVADIPEVMQVEEASFSAPWTRQAFFNELCHNQFADYTVVEKAKRVIGYIGMWLIVNEAHITNIAIAPDYRGQGIGKETMEYAMKRAWRLGAESMTLEVRVSNHIAQRLYQKMGFASSGLRPRYYTDNQEDAMIMWARLNGGSDEGTTMQDTGNRNELR</sequence>
<dbReference type="InterPro" id="IPR016181">
    <property type="entry name" value="Acyl_CoA_acyltransferase"/>
</dbReference>
<dbReference type="SUPFAM" id="SSF55729">
    <property type="entry name" value="Acyl-CoA N-acyltransferases (Nat)"/>
    <property type="match status" value="1"/>
</dbReference>
<dbReference type="AlphaFoldDB" id="A0A2T4Z0H8"/>
<dbReference type="PANTHER" id="PTHR43420:SF44">
    <property type="entry name" value="ACETYLTRANSFERASE YPEA"/>
    <property type="match status" value="1"/>
</dbReference>
<gene>
    <name evidence="6" type="ORF">C8J48_3559</name>
</gene>
<dbReference type="InterPro" id="IPR000182">
    <property type="entry name" value="GNAT_dom"/>
</dbReference>
<dbReference type="NCBIfam" id="TIGR01575">
    <property type="entry name" value="rimI"/>
    <property type="match status" value="1"/>
</dbReference>
<keyword evidence="3 6" id="KW-0808">Transferase</keyword>
<evidence type="ECO:0000256" key="4">
    <source>
        <dbReference type="ARBA" id="ARBA00023315"/>
    </source>
</evidence>
<reference evidence="6 7" key="1">
    <citation type="submission" date="2018-04" db="EMBL/GenBank/DDBJ databases">
        <title>Genomic Encyclopedia of Archaeal and Bacterial Type Strains, Phase II (KMG-II): from individual species to whole genera.</title>
        <authorList>
            <person name="Goeker M."/>
        </authorList>
    </citation>
    <scope>NUCLEOTIDE SEQUENCE [LARGE SCALE GENOMIC DNA]</scope>
    <source>
        <strain evidence="6 7">DSM 45169</strain>
    </source>
</reference>
<keyword evidence="2" id="KW-0963">Cytoplasm</keyword>
<dbReference type="Pfam" id="PF00583">
    <property type="entry name" value="Acetyltransf_1"/>
    <property type="match status" value="1"/>
</dbReference>
<organism evidence="6 7">
    <name type="scientific">Desmospora activa DSM 45169</name>
    <dbReference type="NCBI Taxonomy" id="1121389"/>
    <lineage>
        <taxon>Bacteria</taxon>
        <taxon>Bacillati</taxon>
        <taxon>Bacillota</taxon>
        <taxon>Bacilli</taxon>
        <taxon>Bacillales</taxon>
        <taxon>Thermoactinomycetaceae</taxon>
        <taxon>Desmospora</taxon>
    </lineage>
</organism>
<dbReference type="InterPro" id="IPR050680">
    <property type="entry name" value="YpeA/RimI_acetyltransf"/>
</dbReference>
<name>A0A2T4Z0H8_9BACL</name>
<accession>A0A2T4Z0H8</accession>
<dbReference type="GO" id="GO:0008080">
    <property type="term" value="F:N-acetyltransferase activity"/>
    <property type="evidence" value="ECO:0007669"/>
    <property type="project" value="InterPro"/>
</dbReference>
<keyword evidence="6" id="KW-0689">Ribosomal protein</keyword>
<dbReference type="PANTHER" id="PTHR43420">
    <property type="entry name" value="ACETYLTRANSFERASE"/>
    <property type="match status" value="1"/>
</dbReference>
<dbReference type="PROSITE" id="PS51186">
    <property type="entry name" value="GNAT"/>
    <property type="match status" value="1"/>
</dbReference>
<dbReference type="InterPro" id="IPR006464">
    <property type="entry name" value="AcTrfase_RimI/Ard1"/>
</dbReference>
<dbReference type="EMBL" id="PZZP01000004">
    <property type="protein sequence ID" value="PTM53247.1"/>
    <property type="molecule type" value="Genomic_DNA"/>
</dbReference>
<dbReference type="RefSeq" id="WP_107728539.1">
    <property type="nucleotide sequence ID" value="NZ_PZZP01000004.1"/>
</dbReference>
<keyword evidence="7" id="KW-1185">Reference proteome</keyword>